<evidence type="ECO:0000256" key="1">
    <source>
        <dbReference type="ARBA" id="ARBA00010751"/>
    </source>
</evidence>
<name>A0A3B0ZK35_9ZZZZ</name>
<dbReference type="SUPFAM" id="SSF117782">
    <property type="entry name" value="YbjQ-like"/>
    <property type="match status" value="1"/>
</dbReference>
<dbReference type="PANTHER" id="PTHR34068">
    <property type="entry name" value="UPF0145 PROTEIN YBJQ"/>
    <property type="match status" value="1"/>
</dbReference>
<comment type="similarity">
    <text evidence="1">Belongs to the UPF0145 family.</text>
</comment>
<proteinExistence type="inferred from homology"/>
<accession>A0A3B0ZK35</accession>
<dbReference type="InterPro" id="IPR002765">
    <property type="entry name" value="UPF0145_YbjQ-like"/>
</dbReference>
<evidence type="ECO:0008006" key="3">
    <source>
        <dbReference type="Google" id="ProtNLM"/>
    </source>
</evidence>
<dbReference type="EMBL" id="UOFL01000212">
    <property type="protein sequence ID" value="VAW81066.1"/>
    <property type="molecule type" value="Genomic_DNA"/>
</dbReference>
<dbReference type="AlphaFoldDB" id="A0A3B0ZK35"/>
<gene>
    <name evidence="2" type="ORF">MNBD_GAMMA12-3419</name>
</gene>
<evidence type="ECO:0000313" key="2">
    <source>
        <dbReference type="EMBL" id="VAW81066.1"/>
    </source>
</evidence>
<dbReference type="InterPro" id="IPR035439">
    <property type="entry name" value="UPF0145_dom_sf"/>
</dbReference>
<organism evidence="2">
    <name type="scientific">hydrothermal vent metagenome</name>
    <dbReference type="NCBI Taxonomy" id="652676"/>
    <lineage>
        <taxon>unclassified sequences</taxon>
        <taxon>metagenomes</taxon>
        <taxon>ecological metagenomes</taxon>
    </lineage>
</organism>
<dbReference type="PANTHER" id="PTHR34068:SF2">
    <property type="entry name" value="UPF0145 PROTEIN SCO3412"/>
    <property type="match status" value="1"/>
</dbReference>
<sequence length="173" mass="19465">MIDLLVLSTLLLLGYFFGHMAERRHYKRIFRQERELMHIPVVTMRTPPQSLLIQEAQLVSGNVVISLDFFKRILASLRNIFGGRVTSLESLLDRARREAVIRMKLQAIDTGATQIYNMRLETSSIVKSAGSVMGSVEVLAYGTALVEKASIEQDIVEQQTVMSNDSDHAKSLL</sequence>
<dbReference type="Pfam" id="PF01906">
    <property type="entry name" value="YbjQ_1"/>
    <property type="match status" value="1"/>
</dbReference>
<reference evidence="2" key="1">
    <citation type="submission" date="2018-06" db="EMBL/GenBank/DDBJ databases">
        <authorList>
            <person name="Zhirakovskaya E."/>
        </authorList>
    </citation>
    <scope>NUCLEOTIDE SEQUENCE</scope>
</reference>
<protein>
    <recommendedName>
        <fullName evidence="3">YbjQ family protein</fullName>
    </recommendedName>
</protein>
<dbReference type="Gene3D" id="3.30.110.70">
    <property type="entry name" value="Hypothetical protein apc22750. Chain B"/>
    <property type="match status" value="1"/>
</dbReference>